<dbReference type="InterPro" id="IPR007867">
    <property type="entry name" value="GMC_OxRtase_C"/>
</dbReference>
<dbReference type="SUPFAM" id="SSF51905">
    <property type="entry name" value="FAD/NAD(P)-binding domain"/>
    <property type="match status" value="1"/>
</dbReference>
<feature type="domain" description="Glucose-methanol-choline oxidoreductase N-terminal" evidence="2">
    <location>
        <begin position="329"/>
        <end position="343"/>
    </location>
</feature>
<dbReference type="SUPFAM" id="SSF54373">
    <property type="entry name" value="FAD-linked reductases, C-terminal domain"/>
    <property type="match status" value="1"/>
</dbReference>
<evidence type="ECO:0000313" key="3">
    <source>
        <dbReference type="EMBL" id="SEW21915.1"/>
    </source>
</evidence>
<reference evidence="3 4" key="1">
    <citation type="submission" date="2016-10" db="EMBL/GenBank/DDBJ databases">
        <authorList>
            <person name="de Groot N.N."/>
        </authorList>
    </citation>
    <scope>NUCLEOTIDE SEQUENCE [LARGE SCALE GENOMIC DNA]</scope>
    <source>
        <strain evidence="3 4">DSM 29439</strain>
    </source>
</reference>
<dbReference type="InterPro" id="IPR036188">
    <property type="entry name" value="FAD/NAD-bd_sf"/>
</dbReference>
<gene>
    <name evidence="3" type="ORF">SAMN05444851_2227</name>
</gene>
<dbReference type="Pfam" id="PF05199">
    <property type="entry name" value="GMC_oxred_C"/>
    <property type="match status" value="1"/>
</dbReference>
<dbReference type="PANTHER" id="PTHR11552:SF213">
    <property type="entry name" value="DEHYDROGENASE, PUTATIVE-RELATED"/>
    <property type="match status" value="1"/>
</dbReference>
<dbReference type="GO" id="GO:0016614">
    <property type="term" value="F:oxidoreductase activity, acting on CH-OH group of donors"/>
    <property type="evidence" value="ECO:0007669"/>
    <property type="project" value="InterPro"/>
</dbReference>
<proteinExistence type="inferred from homology"/>
<name>A0A1I0Q4U7_9RHOB</name>
<dbReference type="PIRSF" id="PIRSF000137">
    <property type="entry name" value="Alcohol_oxidase"/>
    <property type="match status" value="1"/>
</dbReference>
<dbReference type="InterPro" id="IPR000172">
    <property type="entry name" value="GMC_OxRdtase_N"/>
</dbReference>
<comment type="similarity">
    <text evidence="1">Belongs to the GMC oxidoreductase family.</text>
</comment>
<dbReference type="PANTHER" id="PTHR11552">
    <property type="entry name" value="GLUCOSE-METHANOL-CHOLINE GMC OXIDOREDUCTASE"/>
    <property type="match status" value="1"/>
</dbReference>
<evidence type="ECO:0000256" key="1">
    <source>
        <dbReference type="ARBA" id="ARBA00010790"/>
    </source>
</evidence>
<dbReference type="PROSITE" id="PS00624">
    <property type="entry name" value="GMC_OXRED_2"/>
    <property type="match status" value="1"/>
</dbReference>
<evidence type="ECO:0000313" key="4">
    <source>
        <dbReference type="Proteomes" id="UP000199650"/>
    </source>
</evidence>
<dbReference type="Proteomes" id="UP000199650">
    <property type="component" value="Unassembled WGS sequence"/>
</dbReference>
<dbReference type="EMBL" id="FOJB01000001">
    <property type="protein sequence ID" value="SEW21915.1"/>
    <property type="molecule type" value="Genomic_DNA"/>
</dbReference>
<dbReference type="RefSeq" id="WP_218142241.1">
    <property type="nucleotide sequence ID" value="NZ_FOJB01000001.1"/>
</dbReference>
<dbReference type="Pfam" id="PF00732">
    <property type="entry name" value="GMC_oxred_N"/>
    <property type="match status" value="1"/>
</dbReference>
<dbReference type="STRING" id="1173584.SAMN05444851_2227"/>
<organism evidence="3 4">
    <name type="scientific">Aliiroseovarius sediminilitoris</name>
    <dbReference type="NCBI Taxonomy" id="1173584"/>
    <lineage>
        <taxon>Bacteria</taxon>
        <taxon>Pseudomonadati</taxon>
        <taxon>Pseudomonadota</taxon>
        <taxon>Alphaproteobacteria</taxon>
        <taxon>Rhodobacterales</taxon>
        <taxon>Paracoccaceae</taxon>
        <taxon>Aliiroseovarius</taxon>
    </lineage>
</organism>
<accession>A0A1I0Q4U7</accession>
<dbReference type="GO" id="GO:0050660">
    <property type="term" value="F:flavin adenine dinucleotide binding"/>
    <property type="evidence" value="ECO:0007669"/>
    <property type="project" value="InterPro"/>
</dbReference>
<dbReference type="Gene3D" id="3.30.560.10">
    <property type="entry name" value="Glucose Oxidase, domain 3"/>
    <property type="match status" value="1"/>
</dbReference>
<protein>
    <submittedName>
        <fullName evidence="3">Choline dehydrogenase</fullName>
    </submittedName>
</protein>
<dbReference type="AlphaFoldDB" id="A0A1I0Q4U7"/>
<keyword evidence="4" id="KW-1185">Reference proteome</keyword>
<evidence type="ECO:0000259" key="2">
    <source>
        <dbReference type="PROSITE" id="PS00624"/>
    </source>
</evidence>
<dbReference type="Gene3D" id="3.50.50.60">
    <property type="entry name" value="FAD/NAD(P)-binding domain"/>
    <property type="match status" value="1"/>
</dbReference>
<sequence>MEPEHDYIVVGSGAGGGTVAARLAENGMRVLLLEAGGDPRTLSGGVRGMDEAANRLPEDYDVPAFHPFATENAAIRWDFMVNHYHDKNTQARDPKAGPDGVLYPRAGTLGGCTAHNAMIFLYPHNADWQGIADLTGDDGWAPAAMRKVFQRLENCRHRPVQRVLNTFGIDRTGHGFDGWLSTEKAIPRAAMRDDDIMDMVRNSLRESWGSAQDFLKRLRWLANSAADPNDRDRIDDDAVGMVYTPLTTRKGVRVGARERVLDVAQRHPDRLTVELDALATRVLLDDCNRAIGVEYLKGARLYRAHAAPCNAPGETKQAMAAREVILAGGAFNTPQLLMLSGIGDPKTLAPHGITPKVTLPGVGRSLQDRYEVCVVNRMAFDSWDSMIQCRYEKDDGLWRQWRARGDGLYATNGAALAVIRKSSETQPLPDLFCMALLGRFSGYYPGYAADLAQSRNHLSWAVLKAHTQNRAGRVTLASADPRDRPVIDFNYFAEGGEEDLSAVVEGVKFVRKLCQPLHEAGRIKAEEIPGPEVQTDAEIAQFVRDHCWGHHASCSCPIGPADKGGVLDSRLRVHGTKGLRIADASVFPHIPGFFIASAVYMIGEKAAEMLLSDTQSLTQHAEVQYGT</sequence>
<dbReference type="InterPro" id="IPR012132">
    <property type="entry name" value="GMC_OxRdtase"/>
</dbReference>
<dbReference type="Pfam" id="PF13450">
    <property type="entry name" value="NAD_binding_8"/>
    <property type="match status" value="1"/>
</dbReference>